<dbReference type="GeneID" id="28765993"/>
<dbReference type="Proteomes" id="UP000077069">
    <property type="component" value="Unassembled WGS sequence"/>
</dbReference>
<accession>A0A177CQF7</accession>
<sequence length="152" mass="17365">MSPKAVEIKAKGHGKIGAPQIRAWHFLQRQIPNANEQSPSMPQIRKTIACRIHQYPSSSAFIKKLEGESTRLQSELQEEKTRLREELAIKKGARADAEKREMIAAIEAKEEKSLLRKETDIANQQLAARERLELELSTVKLELWKLKNAHGY</sequence>
<keyword evidence="3" id="KW-1185">Reference proteome</keyword>
<gene>
    <name evidence="2" type="ORF">CC84DRAFT_1213148</name>
</gene>
<evidence type="ECO:0000256" key="1">
    <source>
        <dbReference type="SAM" id="Coils"/>
    </source>
</evidence>
<dbReference type="InParanoid" id="A0A177CQF7"/>
<organism evidence="2 3">
    <name type="scientific">Paraphaeosphaeria sporulosa</name>
    <dbReference type="NCBI Taxonomy" id="1460663"/>
    <lineage>
        <taxon>Eukaryota</taxon>
        <taxon>Fungi</taxon>
        <taxon>Dikarya</taxon>
        <taxon>Ascomycota</taxon>
        <taxon>Pezizomycotina</taxon>
        <taxon>Dothideomycetes</taxon>
        <taxon>Pleosporomycetidae</taxon>
        <taxon>Pleosporales</taxon>
        <taxon>Massarineae</taxon>
        <taxon>Didymosphaeriaceae</taxon>
        <taxon>Paraphaeosphaeria</taxon>
    </lineage>
</organism>
<evidence type="ECO:0000313" key="2">
    <source>
        <dbReference type="EMBL" id="OAG09753.1"/>
    </source>
</evidence>
<proteinExistence type="predicted"/>
<feature type="coiled-coil region" evidence="1">
    <location>
        <begin position="62"/>
        <end position="149"/>
    </location>
</feature>
<reference evidence="2 3" key="1">
    <citation type="submission" date="2016-05" db="EMBL/GenBank/DDBJ databases">
        <title>Comparative analysis of secretome profiles of manganese(II)-oxidizing ascomycete fungi.</title>
        <authorList>
            <consortium name="DOE Joint Genome Institute"/>
            <person name="Zeiner C.A."/>
            <person name="Purvine S.O."/>
            <person name="Zink E.M."/>
            <person name="Wu S."/>
            <person name="Pasa-Tolic L."/>
            <person name="Chaput D.L."/>
            <person name="Haridas S."/>
            <person name="Grigoriev I.V."/>
            <person name="Santelli C.M."/>
            <person name="Hansel C.M."/>
        </authorList>
    </citation>
    <scope>NUCLEOTIDE SEQUENCE [LARGE SCALE GENOMIC DNA]</scope>
    <source>
        <strain evidence="2 3">AP3s5-JAC2a</strain>
    </source>
</reference>
<protein>
    <submittedName>
        <fullName evidence="2">Uncharacterized protein</fullName>
    </submittedName>
</protein>
<evidence type="ECO:0000313" key="3">
    <source>
        <dbReference type="Proteomes" id="UP000077069"/>
    </source>
</evidence>
<dbReference type="EMBL" id="KV441549">
    <property type="protein sequence ID" value="OAG09753.1"/>
    <property type="molecule type" value="Genomic_DNA"/>
</dbReference>
<dbReference type="RefSeq" id="XP_018040118.1">
    <property type="nucleotide sequence ID" value="XM_018182507.1"/>
</dbReference>
<dbReference type="AlphaFoldDB" id="A0A177CQF7"/>
<keyword evidence="1" id="KW-0175">Coiled coil</keyword>
<name>A0A177CQF7_9PLEO</name>